<dbReference type="Pfam" id="PF00285">
    <property type="entry name" value="Citrate_synt"/>
    <property type="match status" value="1"/>
</dbReference>
<evidence type="ECO:0000313" key="1">
    <source>
        <dbReference type="EMBL" id="SAL88314.1"/>
    </source>
</evidence>
<name>A0A158L4G1_9BURK</name>
<dbReference type="GO" id="GO:0046912">
    <property type="term" value="F:acyltransferase activity, acyl groups converted into alkyl on transfer"/>
    <property type="evidence" value="ECO:0007669"/>
    <property type="project" value="InterPro"/>
</dbReference>
<gene>
    <name evidence="1" type="ORF">AWB74_08503</name>
</gene>
<reference evidence="1" key="1">
    <citation type="submission" date="2016-01" db="EMBL/GenBank/DDBJ databases">
        <authorList>
            <person name="Peeters C."/>
        </authorList>
    </citation>
    <scope>NUCLEOTIDE SEQUENCE [LARGE SCALE GENOMIC DNA]</scope>
    <source>
        <strain evidence="1">LMG 29317</strain>
    </source>
</reference>
<comment type="caution">
    <text evidence="1">The sequence shown here is derived from an EMBL/GenBank/DDBJ whole genome shotgun (WGS) entry which is preliminary data.</text>
</comment>
<dbReference type="Gene3D" id="1.10.580.10">
    <property type="entry name" value="Citrate Synthase, domain 1"/>
    <property type="match status" value="1"/>
</dbReference>
<dbReference type="AlphaFoldDB" id="A0A158L4G1"/>
<dbReference type="InterPro" id="IPR036969">
    <property type="entry name" value="Citrate_synthase_sf"/>
</dbReference>
<proteinExistence type="predicted"/>
<dbReference type="EMBL" id="FCOM02000124">
    <property type="protein sequence ID" value="SAL88314.1"/>
    <property type="molecule type" value="Genomic_DNA"/>
</dbReference>
<accession>A0A158L4G1</accession>
<keyword evidence="2" id="KW-1185">Reference proteome</keyword>
<dbReference type="InterPro" id="IPR002020">
    <property type="entry name" value="Citrate_synthase"/>
</dbReference>
<protein>
    <submittedName>
        <fullName evidence="1">Methylcitrate synthase</fullName>
    </submittedName>
</protein>
<dbReference type="InterPro" id="IPR016142">
    <property type="entry name" value="Citrate_synth-like_lrg_a-sub"/>
</dbReference>
<dbReference type="Proteomes" id="UP000055019">
    <property type="component" value="Unassembled WGS sequence"/>
</dbReference>
<dbReference type="SUPFAM" id="SSF48256">
    <property type="entry name" value="Citrate synthase"/>
    <property type="match status" value="1"/>
</dbReference>
<evidence type="ECO:0000313" key="2">
    <source>
        <dbReference type="Proteomes" id="UP000055019"/>
    </source>
</evidence>
<sequence length="56" mass="6258">MMGVPTAMFTPLFVISRTSGWAAHIIEQRIDNKIIRPSANYTGPENLEFVPLAKRA</sequence>
<organism evidence="1 2">
    <name type="scientific">Caballeronia arvi</name>
    <dbReference type="NCBI Taxonomy" id="1777135"/>
    <lineage>
        <taxon>Bacteria</taxon>
        <taxon>Pseudomonadati</taxon>
        <taxon>Pseudomonadota</taxon>
        <taxon>Betaproteobacteria</taxon>
        <taxon>Burkholderiales</taxon>
        <taxon>Burkholderiaceae</taxon>
        <taxon>Caballeronia</taxon>
    </lineage>
</organism>